<keyword evidence="1" id="KW-0472">Membrane</keyword>
<name>A0A0A9CED8_ARUDO</name>
<sequence>MGSPCPSFSRLLFPGGDGEAGAVLSSWISSLRPCPCLGGVRSGVGEGPVRVMPAGCGTLAQVLRSCGSCTGVRSPPVCSVVLAEVLGSWCKASERGYVCFVVLWSPELFFLLAASLRDERIKDQVTLGCVPSRCVFTVNSIPFLGTGGYCGSFQSRCAMVLLLIPTLGFSLSSGGRYGVDGFRRPVLCSQILGGPNDLVANVLFSRVHCASLVRPMSSLYPLLMYPYMYLLGYVFLIY</sequence>
<organism evidence="2">
    <name type="scientific">Arundo donax</name>
    <name type="common">Giant reed</name>
    <name type="synonym">Donax arundinaceus</name>
    <dbReference type="NCBI Taxonomy" id="35708"/>
    <lineage>
        <taxon>Eukaryota</taxon>
        <taxon>Viridiplantae</taxon>
        <taxon>Streptophyta</taxon>
        <taxon>Embryophyta</taxon>
        <taxon>Tracheophyta</taxon>
        <taxon>Spermatophyta</taxon>
        <taxon>Magnoliopsida</taxon>
        <taxon>Liliopsida</taxon>
        <taxon>Poales</taxon>
        <taxon>Poaceae</taxon>
        <taxon>PACMAD clade</taxon>
        <taxon>Arundinoideae</taxon>
        <taxon>Arundineae</taxon>
        <taxon>Arundo</taxon>
    </lineage>
</organism>
<evidence type="ECO:0000256" key="1">
    <source>
        <dbReference type="SAM" id="Phobius"/>
    </source>
</evidence>
<accession>A0A0A9CED8</accession>
<reference evidence="2" key="1">
    <citation type="submission" date="2014-09" db="EMBL/GenBank/DDBJ databases">
        <authorList>
            <person name="Magalhaes I.L.F."/>
            <person name="Oliveira U."/>
            <person name="Santos F.R."/>
            <person name="Vidigal T.H.D.A."/>
            <person name="Brescovit A.D."/>
            <person name="Santos A.J."/>
        </authorList>
    </citation>
    <scope>NUCLEOTIDE SEQUENCE</scope>
    <source>
        <tissue evidence="2">Shoot tissue taken approximately 20 cm above the soil surface</tissue>
    </source>
</reference>
<keyword evidence="1" id="KW-0812">Transmembrane</keyword>
<keyword evidence="1" id="KW-1133">Transmembrane helix</keyword>
<proteinExistence type="predicted"/>
<evidence type="ECO:0000313" key="2">
    <source>
        <dbReference type="EMBL" id="JAD72828.1"/>
    </source>
</evidence>
<protein>
    <submittedName>
        <fullName evidence="2">Uncharacterized protein</fullName>
    </submittedName>
</protein>
<reference evidence="2" key="2">
    <citation type="journal article" date="2015" name="Data Brief">
        <title>Shoot transcriptome of the giant reed, Arundo donax.</title>
        <authorList>
            <person name="Barrero R.A."/>
            <person name="Guerrero F.D."/>
            <person name="Moolhuijzen P."/>
            <person name="Goolsby J.A."/>
            <person name="Tidwell J."/>
            <person name="Bellgard S.E."/>
            <person name="Bellgard M.I."/>
        </authorList>
    </citation>
    <scope>NUCLEOTIDE SEQUENCE</scope>
    <source>
        <tissue evidence="2">Shoot tissue taken approximately 20 cm above the soil surface</tissue>
    </source>
</reference>
<dbReference type="EMBL" id="GBRH01225067">
    <property type="protein sequence ID" value="JAD72828.1"/>
    <property type="molecule type" value="Transcribed_RNA"/>
</dbReference>
<feature type="transmembrane region" description="Helical" evidence="1">
    <location>
        <begin position="219"/>
        <end position="237"/>
    </location>
</feature>
<dbReference type="AlphaFoldDB" id="A0A0A9CED8"/>